<reference evidence="3 5" key="1">
    <citation type="submission" date="2020-06" db="EMBL/GenBank/DDBJ databases">
        <title>Anoxygenic phototrophic Chloroflexota member uses a Type I reaction center.</title>
        <authorList>
            <person name="Tsuji J.M."/>
            <person name="Shaw N.A."/>
            <person name="Nagashima S."/>
            <person name="Venkiteswaran J."/>
            <person name="Schiff S.L."/>
            <person name="Hanada S."/>
            <person name="Tank M."/>
            <person name="Neufeld J.D."/>
        </authorList>
    </citation>
    <scope>NUCLEOTIDE SEQUENCE [LARGE SCALE GENOMIC DNA]</scope>
    <source>
        <strain evidence="3">L227-S17</strain>
    </source>
</reference>
<dbReference type="Gene3D" id="3.40.630.10">
    <property type="entry name" value="Zn peptidases"/>
    <property type="match status" value="2"/>
</dbReference>
<dbReference type="Proteomes" id="UP000521676">
    <property type="component" value="Unassembled WGS sequence"/>
</dbReference>
<dbReference type="SUPFAM" id="SSF53187">
    <property type="entry name" value="Zn-dependent exopeptidases"/>
    <property type="match status" value="1"/>
</dbReference>
<dbReference type="InterPro" id="IPR008007">
    <property type="entry name" value="Peptidase_M42"/>
</dbReference>
<dbReference type="Pfam" id="PF05343">
    <property type="entry name" value="Peptidase_M42"/>
    <property type="match status" value="1"/>
</dbReference>
<proteinExistence type="predicted"/>
<evidence type="ECO:0000313" key="4">
    <source>
        <dbReference type="EMBL" id="WJW66065.1"/>
    </source>
</evidence>
<protein>
    <recommendedName>
        <fullName evidence="7">M20/M25/M40 family metallo-hydrolase</fullName>
    </recommendedName>
</protein>
<keyword evidence="2" id="KW-0378">Hydrolase</keyword>
<dbReference type="EMBL" id="JACATZ010000001">
    <property type="protein sequence ID" value="NWJ46695.1"/>
    <property type="molecule type" value="Genomic_DNA"/>
</dbReference>
<dbReference type="GO" id="GO:0046872">
    <property type="term" value="F:metal ion binding"/>
    <property type="evidence" value="ECO:0007669"/>
    <property type="project" value="UniProtKB-KW"/>
</dbReference>
<reference evidence="4" key="2">
    <citation type="journal article" date="2024" name="Nature">
        <title>Anoxygenic phototroph of the Chloroflexota uses a type I reaction centre.</title>
        <authorList>
            <person name="Tsuji J.M."/>
            <person name="Shaw N.A."/>
            <person name="Nagashima S."/>
            <person name="Venkiteswaran J.J."/>
            <person name="Schiff S.L."/>
            <person name="Watanabe T."/>
            <person name="Fukui M."/>
            <person name="Hanada S."/>
            <person name="Tank M."/>
            <person name="Neufeld J.D."/>
        </authorList>
    </citation>
    <scope>NUCLEOTIDE SEQUENCE</scope>
    <source>
        <strain evidence="4">L227-S17</strain>
    </source>
</reference>
<dbReference type="PANTHER" id="PTHR32481">
    <property type="entry name" value="AMINOPEPTIDASE"/>
    <property type="match status" value="1"/>
</dbReference>
<dbReference type="EMBL" id="CP128399">
    <property type="protein sequence ID" value="WJW66065.1"/>
    <property type="molecule type" value="Genomic_DNA"/>
</dbReference>
<evidence type="ECO:0000313" key="6">
    <source>
        <dbReference type="Proteomes" id="UP001431572"/>
    </source>
</evidence>
<dbReference type="Proteomes" id="UP001431572">
    <property type="component" value="Chromosome 1"/>
</dbReference>
<gene>
    <name evidence="3" type="ORF">HXX08_12515</name>
    <name evidence="4" type="ORF">OZ401_001848</name>
</gene>
<organism evidence="3 5">
    <name type="scientific">Candidatus Chlorohelix allophototropha</name>
    <dbReference type="NCBI Taxonomy" id="3003348"/>
    <lineage>
        <taxon>Bacteria</taxon>
        <taxon>Bacillati</taxon>
        <taxon>Chloroflexota</taxon>
        <taxon>Chloroflexia</taxon>
        <taxon>Candidatus Chloroheliales</taxon>
        <taxon>Candidatus Chloroheliaceae</taxon>
        <taxon>Candidatus Chlorohelix</taxon>
    </lineage>
</organism>
<dbReference type="PANTHER" id="PTHR32481:SF0">
    <property type="entry name" value="AMINOPEPTIDASE YPDE-RELATED"/>
    <property type="match status" value="1"/>
</dbReference>
<dbReference type="GO" id="GO:0016787">
    <property type="term" value="F:hydrolase activity"/>
    <property type="evidence" value="ECO:0007669"/>
    <property type="project" value="UniProtKB-KW"/>
</dbReference>
<evidence type="ECO:0000313" key="5">
    <source>
        <dbReference type="Proteomes" id="UP000521676"/>
    </source>
</evidence>
<evidence type="ECO:0000313" key="3">
    <source>
        <dbReference type="EMBL" id="NWJ46695.1"/>
    </source>
</evidence>
<evidence type="ECO:0000256" key="1">
    <source>
        <dbReference type="ARBA" id="ARBA00022723"/>
    </source>
</evidence>
<evidence type="ECO:0000256" key="2">
    <source>
        <dbReference type="ARBA" id="ARBA00022801"/>
    </source>
</evidence>
<sequence>MDSAYEEFCLNTLRDLVSIPTASFFENNILAYIEAFLKQYSIPYTVDRWGNILAHYSKGENIRPLALMAHTDHPAFEITAANAPESLPTANLTALLLGGVNPLCFEGAPQVKIYSLDSSQPFVAGKIVGYKAEALPPRKVELYIHTEIELPEGYKFGIWDLLDFQISDDFIYARVIDDLVGCASALLTLHKVATDDAEVNLYGVFTRAEEVGLVGADMVFQSGALPLDTLVVSIEASKALPGAIQGEGPVIRTGDRFSTFDSEAEFVLNRAALKMGCDLVARAPQPVKIQRQLMTGGRCEASSAILNGYKATGLAFPLGNYHNVSDDSPGKPYLATENIHVQDYLTGVKLLQQAALLMVDLPTMRAEYIAKEKPDFSLAARLEEFL</sequence>
<name>A0A8T7M3Q6_9CHLR</name>
<keyword evidence="6" id="KW-1185">Reference proteome</keyword>
<dbReference type="RefSeq" id="WP_341467947.1">
    <property type="nucleotide sequence ID" value="NZ_CP128399.1"/>
</dbReference>
<keyword evidence="1" id="KW-0479">Metal-binding</keyword>
<dbReference type="InterPro" id="IPR051464">
    <property type="entry name" value="Peptidase_M42_aminopept"/>
</dbReference>
<evidence type="ECO:0008006" key="7">
    <source>
        <dbReference type="Google" id="ProtNLM"/>
    </source>
</evidence>
<dbReference type="AlphaFoldDB" id="A0A8T7M3Q6"/>
<accession>A0A8T7M3Q6</accession>